<feature type="binding site" evidence="8">
    <location>
        <position position="264"/>
    </location>
    <ligand>
        <name>[4Fe-4S] cluster</name>
        <dbReference type="ChEBI" id="CHEBI:49883"/>
        <note>ligand shared between dimeric partners</note>
    </ligand>
</feature>
<keyword evidence="2 8" id="KW-0963">Cytoplasm</keyword>
<accession>A0A9P7B1M5</accession>
<evidence type="ECO:0000256" key="6">
    <source>
        <dbReference type="ARBA" id="ARBA00023004"/>
    </source>
</evidence>
<feature type="binding site" evidence="8">
    <location>
        <begin position="23"/>
        <end position="30"/>
    </location>
    <ligand>
        <name>ATP</name>
        <dbReference type="ChEBI" id="CHEBI:30616"/>
    </ligand>
</feature>
<evidence type="ECO:0000256" key="7">
    <source>
        <dbReference type="ARBA" id="ARBA00023014"/>
    </source>
</evidence>
<dbReference type="EMBL" id="PUHQ01000205">
    <property type="protein sequence ID" value="KAG0653446.1"/>
    <property type="molecule type" value="Genomic_DNA"/>
</dbReference>
<dbReference type="InterPro" id="IPR019591">
    <property type="entry name" value="Mrp/NBP35_ATP-bd"/>
</dbReference>
<dbReference type="InterPro" id="IPR033756">
    <property type="entry name" value="YlxH/NBP35"/>
</dbReference>
<feature type="compositionally biased region" description="Gly residues" evidence="9">
    <location>
        <begin position="358"/>
        <end position="369"/>
    </location>
</feature>
<dbReference type="Gene3D" id="3.40.50.300">
    <property type="entry name" value="P-loop containing nucleotide triphosphate hydrolases"/>
    <property type="match status" value="1"/>
</dbReference>
<proteinExistence type="inferred from homology"/>
<protein>
    <submittedName>
        <fullName evidence="10">Cytosolic Fe-S cluster assembly factor cfd1</fullName>
    </submittedName>
</protein>
<dbReference type="HAMAP" id="MF_02040">
    <property type="entry name" value="Mrp_NBP35"/>
    <property type="match status" value="1"/>
</dbReference>
<dbReference type="OrthoDB" id="1741334at2759"/>
<evidence type="ECO:0000256" key="8">
    <source>
        <dbReference type="HAMAP-Rule" id="MF_03039"/>
    </source>
</evidence>
<evidence type="ECO:0000256" key="3">
    <source>
        <dbReference type="ARBA" id="ARBA00022723"/>
    </source>
</evidence>
<keyword evidence="11" id="KW-1185">Reference proteome</keyword>
<name>A0A9P7B1M5_RHOMI</name>
<dbReference type="CDD" id="cd02037">
    <property type="entry name" value="Mrp_NBP35"/>
    <property type="match status" value="1"/>
</dbReference>
<dbReference type="GO" id="GO:0005829">
    <property type="term" value="C:cytosol"/>
    <property type="evidence" value="ECO:0007669"/>
    <property type="project" value="TreeGrafter"/>
</dbReference>
<feature type="binding site" evidence="8">
    <location>
        <position position="261"/>
    </location>
    <ligand>
        <name>[4Fe-4S] cluster</name>
        <dbReference type="ChEBI" id="CHEBI:49883"/>
        <note>ligand shared between dimeric partners</note>
    </ligand>
</feature>
<dbReference type="Pfam" id="PF10609">
    <property type="entry name" value="ParA"/>
    <property type="match status" value="2"/>
</dbReference>
<dbReference type="InterPro" id="IPR028600">
    <property type="entry name" value="NUBP2/Cfd1_eukaryotes"/>
</dbReference>
<evidence type="ECO:0000256" key="4">
    <source>
        <dbReference type="ARBA" id="ARBA00022741"/>
    </source>
</evidence>
<keyword evidence="1 8" id="KW-0004">4Fe-4S</keyword>
<evidence type="ECO:0000256" key="9">
    <source>
        <dbReference type="SAM" id="MobiDB-lite"/>
    </source>
</evidence>
<keyword evidence="6 8" id="KW-0408">Iron</keyword>
<dbReference type="GO" id="GO:0140663">
    <property type="term" value="F:ATP-dependent FeS chaperone activity"/>
    <property type="evidence" value="ECO:0007669"/>
    <property type="project" value="InterPro"/>
</dbReference>
<dbReference type="Proteomes" id="UP000777482">
    <property type="component" value="Unassembled WGS sequence"/>
</dbReference>
<dbReference type="InterPro" id="IPR027417">
    <property type="entry name" value="P-loop_NTPase"/>
</dbReference>
<dbReference type="GO" id="GO:0046872">
    <property type="term" value="F:metal ion binding"/>
    <property type="evidence" value="ECO:0007669"/>
    <property type="project" value="UniProtKB-KW"/>
</dbReference>
<keyword evidence="4 8" id="KW-0547">Nucleotide-binding</keyword>
<sequence>MDADAALVRRLSHIQHVLLVLSGKGGVGKSSISVQLALALLAHDPTLRVGLLDVDLTGPSLPRMLGMEGRDVLASDDGWVPVYLDASKAVHNARQHGILPGQGDTTGNGGDEDEEMQAPPSEAQASDSVTTSRSGGVLACMSIGFLLSSSRESVVWRGPKKNAMVKQFLAEVRWGELDWLIVDTPPGTSDEHISLLESLRPLLMPPSPSAPLAPPLPTLSALLVSTPQAVALLDVSKELSFVRRTRLPLLGLVENMSGYVCPHCSDIVGVFGTGGGEDFCRRDCEKRQPGMPLPEGEEEGEGCRFLGRVPIDPELVKLLDAVAAEGGAVEAPSSQMEHDGDAAQPQSQPPTSAAIGGPSAGADGGGGGPARRKTLVERYEAIPSFPVVAQIAETVRTLVQQQVEREANEQGKRLVAVERRRRAP</sequence>
<dbReference type="HAMAP" id="MF_03039">
    <property type="entry name" value="NUBP2"/>
    <property type="match status" value="1"/>
</dbReference>
<dbReference type="GO" id="GO:0005524">
    <property type="term" value="F:ATP binding"/>
    <property type="evidence" value="ECO:0007669"/>
    <property type="project" value="UniProtKB-KW"/>
</dbReference>
<evidence type="ECO:0000256" key="1">
    <source>
        <dbReference type="ARBA" id="ARBA00022485"/>
    </source>
</evidence>
<keyword evidence="7 8" id="KW-0411">Iron-sulfur</keyword>
<keyword evidence="5 8" id="KW-0067">ATP-binding</keyword>
<dbReference type="PANTHER" id="PTHR23264">
    <property type="entry name" value="NUCLEOTIDE-BINDING PROTEIN NBP35 YEAST -RELATED"/>
    <property type="match status" value="1"/>
</dbReference>
<keyword evidence="3 8" id="KW-0479">Metal-binding</keyword>
<feature type="region of interest" description="Disordered" evidence="9">
    <location>
        <begin position="95"/>
        <end position="131"/>
    </location>
</feature>
<gene>
    <name evidence="10" type="primary">CFD1</name>
    <name evidence="10" type="ORF">C6P46_002772</name>
</gene>
<dbReference type="PANTHER" id="PTHR23264:SF19">
    <property type="entry name" value="CYTOSOLIC FE-S CLUSTER ASSEMBLY FACTOR NUBP2"/>
    <property type="match status" value="1"/>
</dbReference>
<feature type="region of interest" description="Disordered" evidence="9">
    <location>
        <begin position="404"/>
        <end position="424"/>
    </location>
</feature>
<comment type="function">
    <text evidence="8">Component of the cytosolic iron-sulfur (Fe/S) protein assembly (CIA) machinery. Required for maturation of extramitochondrial Fe-S proteins. The NBP35-CFD1 heterotetramer forms a Fe-S scaffold complex, mediating the de novo assembly of an Fe-S cluster and its transfer to target apoproteins.</text>
</comment>
<comment type="similarity">
    <text evidence="8">Belongs to the Mrp/NBP35 ATP-binding proteins family. NUBP2/CFD1 subfamily.</text>
</comment>
<comment type="caution">
    <text evidence="10">The sequence shown here is derived from an EMBL/GenBank/DDBJ whole genome shotgun (WGS) entry which is preliminary data.</text>
</comment>
<organism evidence="10 11">
    <name type="scientific">Rhodotorula mucilaginosa</name>
    <name type="common">Yeast</name>
    <name type="synonym">Rhodotorula rubra</name>
    <dbReference type="NCBI Taxonomy" id="5537"/>
    <lineage>
        <taxon>Eukaryota</taxon>
        <taxon>Fungi</taxon>
        <taxon>Dikarya</taxon>
        <taxon>Basidiomycota</taxon>
        <taxon>Pucciniomycotina</taxon>
        <taxon>Microbotryomycetes</taxon>
        <taxon>Sporidiobolales</taxon>
        <taxon>Sporidiobolaceae</taxon>
        <taxon>Rhodotorula</taxon>
    </lineage>
</organism>
<evidence type="ECO:0000256" key="5">
    <source>
        <dbReference type="ARBA" id="ARBA00022840"/>
    </source>
</evidence>
<evidence type="ECO:0000313" key="10">
    <source>
        <dbReference type="EMBL" id="KAG0653446.1"/>
    </source>
</evidence>
<dbReference type="GO" id="GO:0051539">
    <property type="term" value="F:4 iron, 4 sulfur cluster binding"/>
    <property type="evidence" value="ECO:0007669"/>
    <property type="project" value="UniProtKB-UniRule"/>
</dbReference>
<dbReference type="AlphaFoldDB" id="A0A9P7B1M5"/>
<comment type="subcellular location">
    <subcellularLocation>
        <location evidence="8">Cytoplasm</location>
    </subcellularLocation>
</comment>
<feature type="compositionally biased region" description="Basic and acidic residues" evidence="9">
    <location>
        <begin position="404"/>
        <end position="418"/>
    </location>
</feature>
<feature type="region of interest" description="Disordered" evidence="9">
    <location>
        <begin position="328"/>
        <end position="371"/>
    </location>
</feature>
<reference evidence="10 11" key="1">
    <citation type="submission" date="2020-11" db="EMBL/GenBank/DDBJ databases">
        <title>Kefir isolates.</title>
        <authorList>
            <person name="Marcisauskas S."/>
            <person name="Kim Y."/>
            <person name="Blasche S."/>
        </authorList>
    </citation>
    <scope>NUCLEOTIDE SEQUENCE [LARGE SCALE GENOMIC DNA]</scope>
    <source>
        <strain evidence="10 11">KR</strain>
    </source>
</reference>
<dbReference type="SUPFAM" id="SSF52540">
    <property type="entry name" value="P-loop containing nucleoside triphosphate hydrolases"/>
    <property type="match status" value="1"/>
</dbReference>
<evidence type="ECO:0000313" key="11">
    <source>
        <dbReference type="Proteomes" id="UP000777482"/>
    </source>
</evidence>
<dbReference type="GO" id="GO:0016226">
    <property type="term" value="P:iron-sulfur cluster assembly"/>
    <property type="evidence" value="ECO:0007669"/>
    <property type="project" value="UniProtKB-UniRule"/>
</dbReference>
<evidence type="ECO:0000256" key="2">
    <source>
        <dbReference type="ARBA" id="ARBA00022490"/>
    </source>
</evidence>